<proteinExistence type="predicted"/>
<evidence type="ECO:0000313" key="2">
    <source>
        <dbReference type="Proteomes" id="UP000499080"/>
    </source>
</evidence>
<organism evidence="1 2">
    <name type="scientific">Araneus ventricosus</name>
    <name type="common">Orbweaver spider</name>
    <name type="synonym">Epeira ventricosa</name>
    <dbReference type="NCBI Taxonomy" id="182803"/>
    <lineage>
        <taxon>Eukaryota</taxon>
        <taxon>Metazoa</taxon>
        <taxon>Ecdysozoa</taxon>
        <taxon>Arthropoda</taxon>
        <taxon>Chelicerata</taxon>
        <taxon>Arachnida</taxon>
        <taxon>Araneae</taxon>
        <taxon>Araneomorphae</taxon>
        <taxon>Entelegynae</taxon>
        <taxon>Araneoidea</taxon>
        <taxon>Araneidae</taxon>
        <taxon>Araneus</taxon>
    </lineage>
</organism>
<name>A0A4Y2JL86_ARAVE</name>
<accession>A0A4Y2JL86</accession>
<gene>
    <name evidence="1" type="ORF">AVEN_168974_1</name>
</gene>
<dbReference type="Proteomes" id="UP000499080">
    <property type="component" value="Unassembled WGS sequence"/>
</dbReference>
<evidence type="ECO:0000313" key="1">
    <source>
        <dbReference type="EMBL" id="GBM91141.1"/>
    </source>
</evidence>
<protein>
    <submittedName>
        <fullName evidence="1">Uncharacterized protein</fullName>
    </submittedName>
</protein>
<dbReference type="AlphaFoldDB" id="A0A4Y2JL86"/>
<dbReference type="EMBL" id="BGPR01003676">
    <property type="protein sequence ID" value="GBM91141.1"/>
    <property type="molecule type" value="Genomic_DNA"/>
</dbReference>
<reference evidence="1 2" key="1">
    <citation type="journal article" date="2019" name="Sci. Rep.">
        <title>Orb-weaving spider Araneus ventricosus genome elucidates the spidroin gene catalogue.</title>
        <authorList>
            <person name="Kono N."/>
            <person name="Nakamura H."/>
            <person name="Ohtoshi R."/>
            <person name="Moran D.A.P."/>
            <person name="Shinohara A."/>
            <person name="Yoshida Y."/>
            <person name="Fujiwara M."/>
            <person name="Mori M."/>
            <person name="Tomita M."/>
            <person name="Arakawa K."/>
        </authorList>
    </citation>
    <scope>NUCLEOTIDE SEQUENCE [LARGE SCALE GENOMIC DNA]</scope>
</reference>
<comment type="caution">
    <text evidence="1">The sequence shown here is derived from an EMBL/GenBank/DDBJ whole genome shotgun (WGS) entry which is preliminary data.</text>
</comment>
<sequence>MHYPSPQRSHAVAISRSAQCIAIIRRSRTLPVIRRSHLHWQSPTALLRAIIRLLAYVPVSHRRSHACPSCSAHVRYLSYRHSLPNHTALTYVAIIQRSRIRCHHTALSCDCHRHGARSVPLSRPDSRCTIVRLKPVPAVALYVVGS</sequence>
<keyword evidence="2" id="KW-1185">Reference proteome</keyword>